<dbReference type="InterPro" id="IPR008778">
    <property type="entry name" value="Pirin_C_dom"/>
</dbReference>
<sequence>MSYFECPQARIEACEQAGIRQVIVPRTRDIGGFEVARVLPSAQRRTVGPFVFFDQMGLGRFQPGRGLDVRPHPHIGLATVTYLYSGELMHRDSLGTEMVIRPGAVNLMTAGRGIVHSERTPEGSRRTESELFGLQAWLALPVEKEEIDPAFSHHAADELPVIEDRGLAVRLLAGDAFGASSPVPTHSETLYADLQLQAGARVPIDSPHEERALYLAEGAVEIDGQSYQAGQLLVLAPVAALTLSSRGGARVALLGGEPLDGPRHLWWNFVSSRKERIEQAKADWKAGRFEPVPEENDWIPLPER</sequence>
<dbReference type="STRING" id="1579979.WM2015_2887"/>
<dbReference type="InterPro" id="IPR012093">
    <property type="entry name" value="Pirin"/>
</dbReference>
<protein>
    <submittedName>
        <fullName evidence="4">Pirin</fullName>
    </submittedName>
</protein>
<dbReference type="CDD" id="cd02247">
    <property type="entry name" value="cupin_pirin_C"/>
    <property type="match status" value="1"/>
</dbReference>
<accession>A0A0K0XZY4</accession>
<dbReference type="PIRSF" id="PIRSF006232">
    <property type="entry name" value="Pirin"/>
    <property type="match status" value="1"/>
</dbReference>
<dbReference type="OrthoDB" id="9780903at2"/>
<dbReference type="CDD" id="cd02909">
    <property type="entry name" value="cupin_pirin_N"/>
    <property type="match status" value="1"/>
</dbReference>
<proteinExistence type="inferred from homology"/>
<dbReference type="PATRIC" id="fig|1579979.3.peg.2953"/>
<evidence type="ECO:0000313" key="4">
    <source>
        <dbReference type="EMBL" id="AKS43244.1"/>
    </source>
</evidence>
<dbReference type="InterPro" id="IPR011051">
    <property type="entry name" value="RmlC_Cupin_sf"/>
</dbReference>
<name>A0A0K0XZY4_9GAMM</name>
<dbReference type="SUPFAM" id="SSF51182">
    <property type="entry name" value="RmlC-like cupins"/>
    <property type="match status" value="1"/>
</dbReference>
<dbReference type="Pfam" id="PF05726">
    <property type="entry name" value="Pirin_C"/>
    <property type="match status" value="1"/>
</dbReference>
<comment type="similarity">
    <text evidence="1 3">Belongs to the pirin family.</text>
</comment>
<dbReference type="PANTHER" id="PTHR13903">
    <property type="entry name" value="PIRIN-RELATED"/>
    <property type="match status" value="1"/>
</dbReference>
<dbReference type="PANTHER" id="PTHR13903:SF8">
    <property type="entry name" value="PIRIN"/>
    <property type="match status" value="1"/>
</dbReference>
<evidence type="ECO:0000256" key="2">
    <source>
        <dbReference type="PIRSR" id="PIRSR006232-1"/>
    </source>
</evidence>
<gene>
    <name evidence="4" type="ORF">WM2015_2887</name>
</gene>
<organism evidence="4 5">
    <name type="scientific">Wenzhouxiangella marina</name>
    <dbReference type="NCBI Taxonomy" id="1579979"/>
    <lineage>
        <taxon>Bacteria</taxon>
        <taxon>Pseudomonadati</taxon>
        <taxon>Pseudomonadota</taxon>
        <taxon>Gammaproteobacteria</taxon>
        <taxon>Chromatiales</taxon>
        <taxon>Wenzhouxiangellaceae</taxon>
        <taxon>Wenzhouxiangella</taxon>
    </lineage>
</organism>
<comment type="cofactor">
    <cofactor evidence="2">
        <name>Fe cation</name>
        <dbReference type="ChEBI" id="CHEBI:24875"/>
    </cofactor>
    <text evidence="2">Binds 1 Fe cation per subunit.</text>
</comment>
<dbReference type="AlphaFoldDB" id="A0A0K0XZY4"/>
<dbReference type="GO" id="GO:0046872">
    <property type="term" value="F:metal ion binding"/>
    <property type="evidence" value="ECO:0007669"/>
    <property type="project" value="UniProtKB-KW"/>
</dbReference>
<dbReference type="InterPro" id="IPR014710">
    <property type="entry name" value="RmlC-like_jellyroll"/>
</dbReference>
<keyword evidence="2" id="KW-0408">Iron</keyword>
<dbReference type="Pfam" id="PF02678">
    <property type="entry name" value="Pirin"/>
    <property type="match status" value="1"/>
</dbReference>
<evidence type="ECO:0000256" key="1">
    <source>
        <dbReference type="ARBA" id="ARBA00008416"/>
    </source>
</evidence>
<dbReference type="Proteomes" id="UP000066624">
    <property type="component" value="Chromosome"/>
</dbReference>
<keyword evidence="5" id="KW-1185">Reference proteome</keyword>
<feature type="binding site" evidence="2">
    <location>
        <position position="72"/>
    </location>
    <ligand>
        <name>Fe cation</name>
        <dbReference type="ChEBI" id="CHEBI:24875"/>
    </ligand>
</feature>
<dbReference type="Gene3D" id="2.60.120.10">
    <property type="entry name" value="Jelly Rolls"/>
    <property type="match status" value="2"/>
</dbReference>
<feature type="binding site" evidence="2">
    <location>
        <position position="74"/>
    </location>
    <ligand>
        <name>Fe cation</name>
        <dbReference type="ChEBI" id="CHEBI:24875"/>
    </ligand>
</feature>
<evidence type="ECO:0000313" key="5">
    <source>
        <dbReference type="Proteomes" id="UP000066624"/>
    </source>
</evidence>
<evidence type="ECO:0000256" key="3">
    <source>
        <dbReference type="RuleBase" id="RU003457"/>
    </source>
</evidence>
<dbReference type="EMBL" id="CP012154">
    <property type="protein sequence ID" value="AKS43244.1"/>
    <property type="molecule type" value="Genomic_DNA"/>
</dbReference>
<reference evidence="4 5" key="1">
    <citation type="submission" date="2015-07" db="EMBL/GenBank/DDBJ databases">
        <authorList>
            <person name="Noorani M."/>
        </authorList>
    </citation>
    <scope>NUCLEOTIDE SEQUENCE [LARGE SCALE GENOMIC DNA]</scope>
    <source>
        <strain evidence="4 5">KCTC 42284</strain>
    </source>
</reference>
<feature type="binding site" evidence="2">
    <location>
        <position position="118"/>
    </location>
    <ligand>
        <name>Fe cation</name>
        <dbReference type="ChEBI" id="CHEBI:24875"/>
    </ligand>
</feature>
<dbReference type="RefSeq" id="WP_049726745.1">
    <property type="nucleotide sequence ID" value="NZ_CP012154.1"/>
</dbReference>
<keyword evidence="2" id="KW-0479">Metal-binding</keyword>
<dbReference type="KEGG" id="wma:WM2015_2887"/>
<feature type="binding site" evidence="2">
    <location>
        <position position="116"/>
    </location>
    <ligand>
        <name>Fe cation</name>
        <dbReference type="ChEBI" id="CHEBI:24875"/>
    </ligand>
</feature>
<dbReference type="InterPro" id="IPR003829">
    <property type="entry name" value="Pirin_N_dom"/>
</dbReference>